<comment type="subcellular location">
    <subcellularLocation>
        <location evidence="3">Cell membrane</location>
        <topology evidence="3">Single-pass type I membrane protein</topology>
    </subcellularLocation>
    <subcellularLocation>
        <location evidence="2">Nucleus</location>
    </subcellularLocation>
</comment>
<dbReference type="InterPro" id="IPR036390">
    <property type="entry name" value="WH_DNA-bd_sf"/>
</dbReference>
<keyword evidence="13" id="KW-0732">Signal</keyword>
<evidence type="ECO:0000256" key="23">
    <source>
        <dbReference type="SAM" id="MobiDB-lite"/>
    </source>
</evidence>
<evidence type="ECO:0000256" key="7">
    <source>
        <dbReference type="ARBA" id="ARBA00012483"/>
    </source>
</evidence>
<dbReference type="SUPFAM" id="SSF57850">
    <property type="entry name" value="RING/U-box"/>
    <property type="match status" value="1"/>
</dbReference>
<evidence type="ECO:0000256" key="13">
    <source>
        <dbReference type="ARBA" id="ARBA00022729"/>
    </source>
</evidence>
<feature type="transmembrane region" description="Helical" evidence="24">
    <location>
        <begin position="719"/>
        <end position="743"/>
    </location>
</feature>
<sequence>MKLVTSQQVVSAGGPAPPAGVFTLLTQHDAATVLRGNVGTVSTVSRTEIQTTNMAEHEPLPDSINPNYFPAKLWSLVNDPANEAVQWDSSGRLVIINQQLLESQVLAPGAPGAAGAHGFKTTNFSSFVRQLNLYGFKKVDAVNQDRLESLSCRYFCNENFQRNRPELVASLRRFTVGNKTKLQAGLDLHTRLWSRSEVQGGGQQVTKESLSLLRSAQELLTSSHLSSPSPAPRPHSGTPMPPKSMKRVHFGALSSPDDAAGPFKTYYTGVPSPGNHPYHHQGFLTPAKHAGSRFYQHGYYRPVCHSCHSNLTTSQIPGLQTGFIPPKNYYQAGFLVNKSSNKGLQEKENQDKKICDVNLDKVFEVADEVMQSFCSSRLVPVKTSVVAAPSSTSCGAAQHKNTQTAVYAANAPSSSVVFKQEEASAPSGRQQGPENEGFVQTPADPAPEEETINVEGEPLTRVQALCSNFAAPPSVPLRDAFAARWSPSSRGTSLPTFAVVLDGRNRTVVFFWRFSRPEALVCFEVHHVRPGTAATAEAMTVPPRRLAGLWPWLLMAALQVVLGQPGLESEHPLLRALIKVTLLKHEATGKPIVVEGLFVGGSAGKAEGRLMQYHPLSLCNTSEDERQDGDFITIVKLEHRVPRCLPLLDKARMALDKGAQAVIFDVSDDANAAAELREANSFPRPVVLVEAQGAEDLMGLVNKNEEANVVIEIKVEPKWLHYDVSILLTIILVIFTIVLIFVFRYKCKSNRTWDSVHQQTVQAINRLETKTYSTQNCSGSQRHRGAWGSASSSNSSPVCAICLEEFQDGQHLRIISCAHEFHKDCVDPWLLQHRTCPLCMHNIMGTERQAQRNRTQQNSEQSQGFLHSQPYSNPQHHPFPQHAIPFSMRPLYPRGLSGPYPNLGHYSGSSPMDTQTLHFLSSRQLGAGCGYHHPAEVPGRPHRTGGSCRTPTHHYTPRRSCHNYRSFCPAQRSVSSSRLQHAVSVAPQSRGAAARSRQDEASCSGGSYHTDRSGYFPDGPASDSSSGPCHGSSSDSVLNCTDVSLQGVYGSWSTFRSSLSSDYDPFVYYGPGAGRLPNTNSPEVSSQVRPRSLDSVMNKAGSPEEQPQTVSIHYHRHRHHHYEEGEHSQGPNRGSDEEQGAGAATAAPLSALIRDKDSPVCPPKHSSCHCLKPDPTGGLSPGTEYQDHDPNCPTVPPVLVSPIPLQLQSHCCHQSHGHLHAPQGRVGGCLLDGPSVHFHQSLDLQDDRNIHIHYGEGPSFCCSPPELHPALLPVPLILDSGGMEDWPCCAGTHVVWQKQVQQAHSEPQLVGAGISMDRTPCRFHPGPAGDRSTDFCSYCQSLHSNQGSEEESGV</sequence>
<name>A0A437CLW7_ORYJA</name>
<keyword evidence="11 24" id="KW-0812">Transmembrane</keyword>
<dbReference type="InterPro" id="IPR051073">
    <property type="entry name" value="ZNRF3_Arkadia_E3_ligases"/>
</dbReference>
<feature type="region of interest" description="Disordered" evidence="23">
    <location>
        <begin position="979"/>
        <end position="1035"/>
    </location>
</feature>
<feature type="region of interest" description="Disordered" evidence="23">
    <location>
        <begin position="221"/>
        <end position="256"/>
    </location>
</feature>
<dbReference type="SMART" id="SM00184">
    <property type="entry name" value="RING"/>
    <property type="match status" value="1"/>
</dbReference>
<dbReference type="GO" id="GO:0043565">
    <property type="term" value="F:sequence-specific DNA binding"/>
    <property type="evidence" value="ECO:0007669"/>
    <property type="project" value="InterPro"/>
</dbReference>
<feature type="domain" description="RING-type" evidence="25">
    <location>
        <begin position="799"/>
        <end position="839"/>
    </location>
</feature>
<dbReference type="PANTHER" id="PTHR16200">
    <property type="entry name" value="RING ZINC FINGER"/>
    <property type="match status" value="1"/>
</dbReference>
<evidence type="ECO:0000256" key="22">
    <source>
        <dbReference type="RuleBase" id="RU004020"/>
    </source>
</evidence>
<evidence type="ECO:0000256" key="5">
    <source>
        <dbReference type="ARBA" id="ARBA00006403"/>
    </source>
</evidence>
<dbReference type="InterPro" id="IPR001841">
    <property type="entry name" value="Znf_RING"/>
</dbReference>
<evidence type="ECO:0000256" key="15">
    <source>
        <dbReference type="ARBA" id="ARBA00022786"/>
    </source>
</evidence>
<keyword evidence="18" id="KW-0238">DNA-binding</keyword>
<dbReference type="GO" id="GO:0030178">
    <property type="term" value="P:negative regulation of Wnt signaling pathway"/>
    <property type="evidence" value="ECO:0007669"/>
    <property type="project" value="UniProtKB-ARBA"/>
</dbReference>
<feature type="compositionally biased region" description="Polar residues" evidence="23">
    <location>
        <begin position="852"/>
        <end position="875"/>
    </location>
</feature>
<evidence type="ECO:0000256" key="16">
    <source>
        <dbReference type="ARBA" id="ARBA00022833"/>
    </source>
</evidence>
<dbReference type="GO" id="GO:0016055">
    <property type="term" value="P:Wnt signaling pathway"/>
    <property type="evidence" value="ECO:0007669"/>
    <property type="project" value="UniProtKB-KW"/>
</dbReference>
<feature type="compositionally biased region" description="Low complexity" evidence="23">
    <location>
        <begin position="1017"/>
        <end position="1035"/>
    </location>
</feature>
<keyword evidence="16" id="KW-0862">Zinc</keyword>
<dbReference type="Proteomes" id="UP000283210">
    <property type="component" value="Chromosome 14"/>
</dbReference>
<dbReference type="PROSITE" id="PS50089">
    <property type="entry name" value="ZF_RING_2"/>
    <property type="match status" value="1"/>
</dbReference>
<keyword evidence="19 24" id="KW-0472">Membrane</keyword>
<accession>A0A437CLW7</accession>
<evidence type="ECO:0000256" key="18">
    <source>
        <dbReference type="ARBA" id="ARBA00023125"/>
    </source>
</evidence>
<dbReference type="Gene3D" id="3.30.40.10">
    <property type="entry name" value="Zinc/RING finger domain, C3HC4 (zinc finger)"/>
    <property type="match status" value="1"/>
</dbReference>
<dbReference type="GO" id="GO:0005634">
    <property type="term" value="C:nucleus"/>
    <property type="evidence" value="ECO:0007669"/>
    <property type="project" value="UniProtKB-SubCell"/>
</dbReference>
<dbReference type="UniPathway" id="UPA00143"/>
<comment type="similarity">
    <text evidence="5 22">Belongs to the HSF family.</text>
</comment>
<dbReference type="InterPro" id="IPR000232">
    <property type="entry name" value="HSF_DNA-bd"/>
</dbReference>
<proteinExistence type="inferred from homology"/>
<dbReference type="OrthoDB" id="8062037at2759"/>
<evidence type="ECO:0000256" key="6">
    <source>
        <dbReference type="ARBA" id="ARBA00008759"/>
    </source>
</evidence>
<keyword evidence="27" id="KW-1185">Reference proteome</keyword>
<comment type="similarity">
    <text evidence="6">Belongs to the ZNRF3 family.</text>
</comment>
<dbReference type="FunFam" id="3.30.40.10:FF:000970">
    <property type="entry name" value="Ring finger protein 43"/>
    <property type="match status" value="1"/>
</dbReference>
<evidence type="ECO:0000256" key="12">
    <source>
        <dbReference type="ARBA" id="ARBA00022723"/>
    </source>
</evidence>
<dbReference type="Pfam" id="PF18212">
    <property type="entry name" value="ZNRF_3_ecto"/>
    <property type="match status" value="1"/>
</dbReference>
<feature type="region of interest" description="Disordered" evidence="23">
    <location>
        <begin position="419"/>
        <end position="449"/>
    </location>
</feature>
<keyword evidence="9" id="KW-0808">Transferase</keyword>
<evidence type="ECO:0000256" key="2">
    <source>
        <dbReference type="ARBA" id="ARBA00004123"/>
    </source>
</evidence>
<keyword evidence="15" id="KW-0833">Ubl conjugation pathway</keyword>
<protein>
    <recommendedName>
        <fullName evidence="7">RING-type E3 ubiquitin transferase</fullName>
        <ecNumber evidence="7">2.3.2.27</ecNumber>
    </recommendedName>
</protein>
<dbReference type="GO" id="GO:0008270">
    <property type="term" value="F:zinc ion binding"/>
    <property type="evidence" value="ECO:0007669"/>
    <property type="project" value="UniProtKB-KW"/>
</dbReference>
<evidence type="ECO:0000313" key="27">
    <source>
        <dbReference type="Proteomes" id="UP000283210"/>
    </source>
</evidence>
<keyword evidence="17 24" id="KW-1133">Transmembrane helix</keyword>
<evidence type="ECO:0000256" key="9">
    <source>
        <dbReference type="ARBA" id="ARBA00022679"/>
    </source>
</evidence>
<evidence type="ECO:0000256" key="1">
    <source>
        <dbReference type="ARBA" id="ARBA00000900"/>
    </source>
</evidence>
<evidence type="ECO:0000259" key="25">
    <source>
        <dbReference type="PROSITE" id="PS50089"/>
    </source>
</evidence>
<evidence type="ECO:0000256" key="19">
    <source>
        <dbReference type="ARBA" id="ARBA00023136"/>
    </source>
</evidence>
<evidence type="ECO:0000313" key="26">
    <source>
        <dbReference type="EMBL" id="RVE63567.1"/>
    </source>
</evidence>
<reference evidence="26 27" key="2">
    <citation type="submission" date="2019-01" db="EMBL/GenBank/DDBJ databases">
        <title>A chromosome length genome reference of the Java medaka (oryzias javanicus).</title>
        <authorList>
            <person name="Herpin A."/>
            <person name="Takehana Y."/>
            <person name="Naruse K."/>
            <person name="Ansai S."/>
            <person name="Kawaguchi M."/>
        </authorList>
    </citation>
    <scope>NUCLEOTIDE SEQUENCE [LARGE SCALE GENOMIC DNA]</scope>
    <source>
        <strain evidence="26">RS831</strain>
        <tissue evidence="26">Whole body</tissue>
    </source>
</reference>
<evidence type="ECO:0000256" key="10">
    <source>
        <dbReference type="ARBA" id="ARBA00022687"/>
    </source>
</evidence>
<evidence type="ECO:0000256" key="14">
    <source>
        <dbReference type="ARBA" id="ARBA00022771"/>
    </source>
</evidence>
<gene>
    <name evidence="26" type="ORF">OJAV_G00137570</name>
</gene>
<keyword evidence="12" id="KW-0479">Metal-binding</keyword>
<dbReference type="Gene3D" id="3.50.30.30">
    <property type="match status" value="1"/>
</dbReference>
<evidence type="ECO:0000256" key="21">
    <source>
        <dbReference type="PROSITE-ProRule" id="PRU00175"/>
    </source>
</evidence>
<evidence type="ECO:0000256" key="17">
    <source>
        <dbReference type="ARBA" id="ARBA00022989"/>
    </source>
</evidence>
<dbReference type="GO" id="GO:0003700">
    <property type="term" value="F:DNA-binding transcription factor activity"/>
    <property type="evidence" value="ECO:0007669"/>
    <property type="project" value="InterPro"/>
</dbReference>
<keyword evidence="8" id="KW-1003">Cell membrane</keyword>
<evidence type="ECO:0000256" key="11">
    <source>
        <dbReference type="ARBA" id="ARBA00022692"/>
    </source>
</evidence>
<dbReference type="InterPro" id="IPR040700">
    <property type="entry name" value="ZNRF-3_ecto"/>
</dbReference>
<organism evidence="26 27">
    <name type="scientific">Oryzias javanicus</name>
    <name type="common">Javanese ricefish</name>
    <name type="synonym">Aplocheilus javanicus</name>
    <dbReference type="NCBI Taxonomy" id="123683"/>
    <lineage>
        <taxon>Eukaryota</taxon>
        <taxon>Metazoa</taxon>
        <taxon>Chordata</taxon>
        <taxon>Craniata</taxon>
        <taxon>Vertebrata</taxon>
        <taxon>Euteleostomi</taxon>
        <taxon>Actinopterygii</taxon>
        <taxon>Neopterygii</taxon>
        <taxon>Teleostei</taxon>
        <taxon>Neoteleostei</taxon>
        <taxon>Acanthomorphata</taxon>
        <taxon>Ovalentaria</taxon>
        <taxon>Atherinomorphae</taxon>
        <taxon>Beloniformes</taxon>
        <taxon>Adrianichthyidae</taxon>
        <taxon>Oryziinae</taxon>
        <taxon>Oryzias</taxon>
    </lineage>
</organism>
<evidence type="ECO:0000256" key="4">
    <source>
        <dbReference type="ARBA" id="ARBA00004906"/>
    </source>
</evidence>
<dbReference type="EC" id="2.3.2.27" evidence="7"/>
<dbReference type="GO" id="GO:0005886">
    <property type="term" value="C:plasma membrane"/>
    <property type="evidence" value="ECO:0007669"/>
    <property type="project" value="UniProtKB-SubCell"/>
</dbReference>
<feature type="compositionally biased region" description="Polar residues" evidence="23">
    <location>
        <begin position="1077"/>
        <end position="1089"/>
    </location>
</feature>
<feature type="region of interest" description="Disordered" evidence="23">
    <location>
        <begin position="1074"/>
        <end position="1145"/>
    </location>
</feature>
<feature type="region of interest" description="Disordered" evidence="23">
    <location>
        <begin position="849"/>
        <end position="884"/>
    </location>
</feature>
<evidence type="ECO:0000256" key="8">
    <source>
        <dbReference type="ARBA" id="ARBA00022475"/>
    </source>
</evidence>
<dbReference type="InterPro" id="IPR036388">
    <property type="entry name" value="WH-like_DNA-bd_sf"/>
</dbReference>
<keyword evidence="20" id="KW-0539">Nucleus</keyword>
<feature type="region of interest" description="Disordered" evidence="23">
    <location>
        <begin position="936"/>
        <end position="955"/>
    </location>
</feature>
<dbReference type="EMBL" id="CM012450">
    <property type="protein sequence ID" value="RVE63567.1"/>
    <property type="molecule type" value="Genomic_DNA"/>
</dbReference>
<dbReference type="Pfam" id="PF00447">
    <property type="entry name" value="HSF_DNA-bind"/>
    <property type="match status" value="1"/>
</dbReference>
<dbReference type="GO" id="GO:0061630">
    <property type="term" value="F:ubiquitin protein ligase activity"/>
    <property type="evidence" value="ECO:0007669"/>
    <property type="project" value="UniProtKB-EC"/>
</dbReference>
<dbReference type="Pfam" id="PF13639">
    <property type="entry name" value="zf-RING_2"/>
    <property type="match status" value="1"/>
</dbReference>
<evidence type="ECO:0000256" key="3">
    <source>
        <dbReference type="ARBA" id="ARBA00004251"/>
    </source>
</evidence>
<dbReference type="SUPFAM" id="SSF46785">
    <property type="entry name" value="Winged helix' DNA-binding domain"/>
    <property type="match status" value="1"/>
</dbReference>
<keyword evidence="10" id="KW-0879">Wnt signaling pathway</keyword>
<dbReference type="Gene3D" id="1.10.10.10">
    <property type="entry name" value="Winged helix-like DNA-binding domain superfamily/Winged helix DNA-binding domain"/>
    <property type="match status" value="1"/>
</dbReference>
<dbReference type="InterPro" id="IPR013083">
    <property type="entry name" value="Znf_RING/FYVE/PHD"/>
</dbReference>
<keyword evidence="14 21" id="KW-0863">Zinc-finger</keyword>
<evidence type="ECO:0000256" key="24">
    <source>
        <dbReference type="SAM" id="Phobius"/>
    </source>
</evidence>
<dbReference type="SMART" id="SM00415">
    <property type="entry name" value="HSF"/>
    <property type="match status" value="1"/>
</dbReference>
<reference evidence="26 27" key="1">
    <citation type="submission" date="2018-11" db="EMBL/GenBank/DDBJ databases">
        <authorList>
            <person name="Lopez-Roques C."/>
            <person name="Donnadieu C."/>
            <person name="Bouchez O."/>
            <person name="Klopp C."/>
            <person name="Cabau C."/>
            <person name="Zahm M."/>
        </authorList>
    </citation>
    <scope>NUCLEOTIDE SEQUENCE [LARGE SCALE GENOMIC DNA]</scope>
    <source>
        <strain evidence="26">RS831</strain>
        <tissue evidence="26">Whole body</tissue>
    </source>
</reference>
<dbReference type="GO" id="GO:0016567">
    <property type="term" value="P:protein ubiquitination"/>
    <property type="evidence" value="ECO:0007669"/>
    <property type="project" value="UniProtKB-UniPathway"/>
</dbReference>
<comment type="catalytic activity">
    <reaction evidence="1">
        <text>S-ubiquitinyl-[E2 ubiquitin-conjugating enzyme]-L-cysteine + [acceptor protein]-L-lysine = [E2 ubiquitin-conjugating enzyme]-L-cysteine + N(6)-ubiquitinyl-[acceptor protein]-L-lysine.</text>
        <dbReference type="EC" id="2.3.2.27"/>
    </reaction>
</comment>
<comment type="pathway">
    <text evidence="4">Protein modification; protein ubiquitination.</text>
</comment>
<evidence type="ECO:0000256" key="20">
    <source>
        <dbReference type="ARBA" id="ARBA00023242"/>
    </source>
</evidence>